<evidence type="ECO:0000313" key="2">
    <source>
        <dbReference type="Proteomes" id="UP000295292"/>
    </source>
</evidence>
<dbReference type="Proteomes" id="UP000295292">
    <property type="component" value="Unassembled WGS sequence"/>
</dbReference>
<sequence>MKTRNLVFALFGLLIGTVGYASSYVGLDRTGILEADSSFVVKYRYKERLAYHIYTNGDTSIVLYSTDGSSPVMSSQYKEGFGKDYLSFLSMDYEHEGVTYEVDGRMMNGGYLAFNGYKEKDTSLEKPDDYYQLSDILWEVGEYRDCKMYYHEEENNTQMRVFAFNREDGVDYNEACKTVLKMSGVPSVQLEPGWVVITADFFIDEDRQYELVGQLVKDSIDFEETITINTRDLELLVGGTTEERIEFSNTLPHLNYCEVIGWSQKLDEKTSDYVVEFLGDMCIYFNLYGRYDLTEFQAYFLRAAMYRKEHYIKHQMLSRKQADLFYKELLEHQSSNLEENLLDF</sequence>
<reference evidence="1 2" key="1">
    <citation type="submission" date="2019-03" db="EMBL/GenBank/DDBJ databases">
        <title>Genomic Encyclopedia of Archaeal and Bacterial Type Strains, Phase II (KMG-II): from individual species to whole genera.</title>
        <authorList>
            <person name="Goeker M."/>
        </authorList>
    </citation>
    <scope>NUCLEOTIDE SEQUENCE [LARGE SCALE GENOMIC DNA]</scope>
    <source>
        <strain evidence="1 2">DSM 28353</strain>
    </source>
</reference>
<evidence type="ECO:0000313" key="1">
    <source>
        <dbReference type="EMBL" id="TDQ79510.1"/>
    </source>
</evidence>
<dbReference type="AlphaFoldDB" id="A0A4R6WH47"/>
<gene>
    <name evidence="1" type="ORF">CLV99_0952</name>
</gene>
<organism evidence="1 2">
    <name type="scientific">Sphingobacterium yanglingense</name>
    <dbReference type="NCBI Taxonomy" id="1437280"/>
    <lineage>
        <taxon>Bacteria</taxon>
        <taxon>Pseudomonadati</taxon>
        <taxon>Bacteroidota</taxon>
        <taxon>Sphingobacteriia</taxon>
        <taxon>Sphingobacteriales</taxon>
        <taxon>Sphingobacteriaceae</taxon>
        <taxon>Sphingobacterium</taxon>
    </lineage>
</organism>
<name>A0A4R6WH47_9SPHI</name>
<dbReference type="EMBL" id="SNYV01000011">
    <property type="protein sequence ID" value="TDQ79510.1"/>
    <property type="molecule type" value="Genomic_DNA"/>
</dbReference>
<protein>
    <submittedName>
        <fullName evidence="1">Uncharacterized protein</fullName>
    </submittedName>
</protein>
<dbReference type="RefSeq" id="WP_133583301.1">
    <property type="nucleotide sequence ID" value="NZ_SNYV01000011.1"/>
</dbReference>
<proteinExistence type="predicted"/>
<keyword evidence="2" id="KW-1185">Reference proteome</keyword>
<dbReference type="OrthoDB" id="700027at2"/>
<accession>A0A4R6WH47</accession>
<comment type="caution">
    <text evidence="1">The sequence shown here is derived from an EMBL/GenBank/DDBJ whole genome shotgun (WGS) entry which is preliminary data.</text>
</comment>